<name>U1MXT6_9EURY</name>
<dbReference type="EMBL" id="KE356561">
    <property type="protein sequence ID" value="ERG95294.1"/>
    <property type="molecule type" value="Genomic_DNA"/>
</dbReference>
<reference evidence="1 2" key="1">
    <citation type="journal article" date="2013" name="PLoS ONE">
        <title>Assembly-driven community genomics of a hypersaline microbial ecosystem.</title>
        <authorList>
            <person name="Podell S."/>
            <person name="Ugalde J.A."/>
            <person name="Narasingarao P."/>
            <person name="Banfield J.F."/>
            <person name="Heidelberg K.B."/>
            <person name="Allen E.E."/>
        </authorList>
    </citation>
    <scope>NUCLEOTIDE SEQUENCE [LARGE SCALE GENOMIC DNA]</scope>
    <source>
        <strain evidence="2">J07HQW2</strain>
    </source>
</reference>
<dbReference type="Proteomes" id="UP000030710">
    <property type="component" value="Unassembled WGS sequence"/>
</dbReference>
<sequence>MVFEHMFSSLRQQHWELTVESNESKKSNSGCESRTCVSASTGSGYSMIVLAVESSVVQRVFRVVVIDREDYV</sequence>
<accession>U1MXT6</accession>
<protein>
    <submittedName>
        <fullName evidence="1">Uncharacterized protein</fullName>
    </submittedName>
</protein>
<gene>
    <name evidence="1" type="ORF">J07HQW2_01747</name>
</gene>
<organism evidence="1 2">
    <name type="scientific">Haloquadratum walsbyi J07HQW2</name>
    <dbReference type="NCBI Taxonomy" id="1238425"/>
    <lineage>
        <taxon>Archaea</taxon>
        <taxon>Methanobacteriati</taxon>
        <taxon>Methanobacteriota</taxon>
        <taxon>Stenosarchaea group</taxon>
        <taxon>Halobacteria</taxon>
        <taxon>Halobacteriales</taxon>
        <taxon>Haloferacaceae</taxon>
        <taxon>Haloquadratum</taxon>
    </lineage>
</organism>
<proteinExistence type="predicted"/>
<dbReference type="HOGENOM" id="CLU_2712742_0_0_2"/>
<evidence type="ECO:0000313" key="2">
    <source>
        <dbReference type="Proteomes" id="UP000030710"/>
    </source>
</evidence>
<dbReference type="AlphaFoldDB" id="U1MXT6"/>
<evidence type="ECO:0000313" key="1">
    <source>
        <dbReference type="EMBL" id="ERG95294.1"/>
    </source>
</evidence>